<protein>
    <submittedName>
        <fullName evidence="2">Uncharacterized protein</fullName>
    </submittedName>
</protein>
<evidence type="ECO:0000256" key="1">
    <source>
        <dbReference type="SAM" id="Phobius"/>
    </source>
</evidence>
<sequence length="166" mass="18702">MIFPFTGTAQQASINDFMVKENLSQNGKLAIIATDSLEKTNNQVNGDYKFTINGFQQDLRFTDGVAVTSNPIESSTFVFFKHKSGDKEIGKLFFLRVTEKGISPYKISGFLLIVVPLLVLFIAYKLKRFLITLLIIALVYFYLNYSKGLDVKQLIESTILGLKDLI</sequence>
<evidence type="ECO:0000313" key="3">
    <source>
        <dbReference type="Proteomes" id="UP001363035"/>
    </source>
</evidence>
<evidence type="ECO:0000313" key="2">
    <source>
        <dbReference type="EMBL" id="MEI5984595.1"/>
    </source>
</evidence>
<reference evidence="2 3" key="1">
    <citation type="submission" date="2024-01" db="EMBL/GenBank/DDBJ databases">
        <title>Sphingobacterium tenebrionis sp. nov., a novel endophyte isolated from tenebrio molitor intestines.</title>
        <authorList>
            <person name="Zhang C."/>
        </authorList>
    </citation>
    <scope>NUCLEOTIDE SEQUENCE [LARGE SCALE GENOMIC DNA]</scope>
    <source>
        <strain evidence="2 3">PU5-4</strain>
    </source>
</reference>
<proteinExistence type="predicted"/>
<dbReference type="RefSeq" id="WP_257213715.1">
    <property type="nucleotide sequence ID" value="NZ_JAYLLN010000012.1"/>
</dbReference>
<keyword evidence="1" id="KW-1133">Transmembrane helix</keyword>
<organism evidence="2 3">
    <name type="scientific">Sphingobacterium tenebrionis</name>
    <dbReference type="NCBI Taxonomy" id="3111775"/>
    <lineage>
        <taxon>Bacteria</taxon>
        <taxon>Pseudomonadati</taxon>
        <taxon>Bacteroidota</taxon>
        <taxon>Sphingobacteriia</taxon>
        <taxon>Sphingobacteriales</taxon>
        <taxon>Sphingobacteriaceae</taxon>
        <taxon>Sphingobacterium</taxon>
    </lineage>
</organism>
<keyword evidence="1" id="KW-0472">Membrane</keyword>
<name>A0ABU8I4G7_9SPHI</name>
<dbReference type="Proteomes" id="UP001363035">
    <property type="component" value="Unassembled WGS sequence"/>
</dbReference>
<feature type="transmembrane region" description="Helical" evidence="1">
    <location>
        <begin position="129"/>
        <end position="145"/>
    </location>
</feature>
<feature type="transmembrane region" description="Helical" evidence="1">
    <location>
        <begin position="105"/>
        <end position="123"/>
    </location>
</feature>
<keyword evidence="1" id="KW-0812">Transmembrane</keyword>
<keyword evidence="3" id="KW-1185">Reference proteome</keyword>
<accession>A0ABU8I4G7</accession>
<dbReference type="EMBL" id="JAYLLN010000012">
    <property type="protein sequence ID" value="MEI5984595.1"/>
    <property type="molecule type" value="Genomic_DNA"/>
</dbReference>
<comment type="caution">
    <text evidence="2">The sequence shown here is derived from an EMBL/GenBank/DDBJ whole genome shotgun (WGS) entry which is preliminary data.</text>
</comment>
<gene>
    <name evidence="2" type="ORF">VJ786_06760</name>
</gene>